<dbReference type="KEGG" id="vg:18266346"/>
<evidence type="ECO:0000313" key="1">
    <source>
        <dbReference type="EMBL" id="AHH01885.1"/>
    </source>
</evidence>
<name>W5SAS4_9VIRU</name>
<proteinExistence type="predicted"/>
<sequence>MQIPKLSQCILLQLDFTNLVEISFDDNFSPLCDWGFWAEKAKRDYNIPIEIFDLPQKGLFQRQISPLYRFLECVCQIEFLPGTLGFFEKNGEKREGIFSPLRAIQIALEREDYISICKIFSGLDSATTEIVRKKYPPSRTPSLYTWSNFNARLMLDQLLMGKRRYFSISPAGLFETWFEGEENQKALFEDRQSFGVRIRTHLDPKFPFSFGLNAIKVTALKELILSGNEQALDRALVLIRDCPSSVEGFFTSSVLSGKEHMVAKFLKHFSVLTFEQILFLVNNGGVNKEKCRTLFSCKVKDSKLYVAAESGNFNLYRFFLQIFSSFRIIDYSRLLTSISKGLKSHPERFVGFYQILNSIDSQQIIQLPYFYQITFTNIDLIYLYLSKIMDKCSEKKLRKCLKAQIKDNEGNLNILQELKSWVERIEQSILSKTPPGKLLLPFA</sequence>
<keyword evidence="2" id="KW-1185">Reference proteome</keyword>
<dbReference type="GeneID" id="18266346"/>
<gene>
    <name evidence="1" type="ORF">pv_318</name>
</gene>
<protein>
    <submittedName>
        <fullName evidence="1">Uncharacterized protein</fullName>
    </submittedName>
</protein>
<dbReference type="RefSeq" id="YP_009001220.1">
    <property type="nucleotide sequence ID" value="NC_023423.1"/>
</dbReference>
<dbReference type="EMBL" id="KF740664">
    <property type="protein sequence ID" value="AHH01885.1"/>
    <property type="molecule type" value="Genomic_DNA"/>
</dbReference>
<reference evidence="1 2" key="1">
    <citation type="journal article" date="2014" name="Proc. Natl. Acad. Sci. U.S.A.">
        <title>Thirty-thousand-year-old distant relative of giant icosahedral DNA viruses with a pandoravirus morphology.</title>
        <authorList>
            <person name="Legendre M."/>
            <person name="Bartoli J."/>
            <person name="Shmakova L."/>
            <person name="Jeudy S."/>
            <person name="Labadie K."/>
            <person name="Adrait A."/>
            <person name="Lescot M."/>
            <person name="Poirot O."/>
            <person name="Bertaux L."/>
            <person name="Bruley C."/>
            <person name="Coute Y."/>
            <person name="Rivkina E."/>
            <person name="Abergel C."/>
            <person name="Claverie J.M."/>
        </authorList>
    </citation>
    <scope>NUCLEOTIDE SEQUENCE [LARGE SCALE GENOMIC DNA]</scope>
    <source>
        <strain evidence="1">P1084-T</strain>
    </source>
</reference>
<dbReference type="Proteomes" id="UP000202176">
    <property type="component" value="Segment"/>
</dbReference>
<accession>W5SAS4</accession>
<evidence type="ECO:0000313" key="2">
    <source>
        <dbReference type="Proteomes" id="UP000202176"/>
    </source>
</evidence>
<organism evidence="1 2">
    <name type="scientific">Pithovirus sibericum</name>
    <dbReference type="NCBI Taxonomy" id="1450746"/>
    <lineage>
        <taxon>Viruses</taxon>
        <taxon>Pithoviruses</taxon>
        <taxon>Orthopithovirinae</taxon>
        <taxon>Alphapithovirus</taxon>
        <taxon>Alphapithovirus sibericum</taxon>
    </lineage>
</organism>